<organism evidence="1 2">
    <name type="scientific">Brachionus plicatilis</name>
    <name type="common">Marine rotifer</name>
    <name type="synonym">Brachionus muelleri</name>
    <dbReference type="NCBI Taxonomy" id="10195"/>
    <lineage>
        <taxon>Eukaryota</taxon>
        <taxon>Metazoa</taxon>
        <taxon>Spiralia</taxon>
        <taxon>Gnathifera</taxon>
        <taxon>Rotifera</taxon>
        <taxon>Eurotatoria</taxon>
        <taxon>Monogononta</taxon>
        <taxon>Pseudotrocha</taxon>
        <taxon>Ploima</taxon>
        <taxon>Brachionidae</taxon>
        <taxon>Brachionus</taxon>
    </lineage>
</organism>
<evidence type="ECO:0000313" key="2">
    <source>
        <dbReference type="Proteomes" id="UP000276133"/>
    </source>
</evidence>
<dbReference type="Gene3D" id="3.30.420.10">
    <property type="entry name" value="Ribonuclease H-like superfamily/Ribonuclease H"/>
    <property type="match status" value="1"/>
</dbReference>
<dbReference type="SUPFAM" id="SSF53098">
    <property type="entry name" value="Ribonuclease H-like"/>
    <property type="match status" value="1"/>
</dbReference>
<proteinExistence type="predicted"/>
<dbReference type="AlphaFoldDB" id="A0A3M7QPV3"/>
<dbReference type="Proteomes" id="UP000276133">
    <property type="component" value="Unassembled WGS sequence"/>
</dbReference>
<reference evidence="1 2" key="1">
    <citation type="journal article" date="2018" name="Sci. Rep.">
        <title>Genomic signatures of local adaptation to the degree of environmental predictability in rotifers.</title>
        <authorList>
            <person name="Franch-Gras L."/>
            <person name="Hahn C."/>
            <person name="Garcia-Roger E.M."/>
            <person name="Carmona M.J."/>
            <person name="Serra M."/>
            <person name="Gomez A."/>
        </authorList>
    </citation>
    <scope>NUCLEOTIDE SEQUENCE [LARGE SCALE GENOMIC DNA]</scope>
    <source>
        <strain evidence="1">HYR1</strain>
    </source>
</reference>
<dbReference type="GO" id="GO:0003676">
    <property type="term" value="F:nucleic acid binding"/>
    <property type="evidence" value="ECO:0007669"/>
    <property type="project" value="InterPro"/>
</dbReference>
<sequence length="124" mass="14242">MLACYVSQKVWDKYLPKLAFAYNTAVHHTTGLTPFEVIYGRKPKLPVDMLFPAPDLDLNLDLLSYSSIVRADILRCYETVAQNADVKVSKFKFYADRNVRPFGYALGDRVYLLKQAERVKETES</sequence>
<dbReference type="STRING" id="10195.A0A3M7QPV3"/>
<gene>
    <name evidence="1" type="ORF">BpHYR1_006667</name>
</gene>
<dbReference type="InterPro" id="IPR012337">
    <property type="entry name" value="RNaseH-like_sf"/>
</dbReference>
<keyword evidence="2" id="KW-1185">Reference proteome</keyword>
<accession>A0A3M7QPV3</accession>
<evidence type="ECO:0000313" key="1">
    <source>
        <dbReference type="EMBL" id="RNA13104.1"/>
    </source>
</evidence>
<dbReference type="OrthoDB" id="6620090at2759"/>
<comment type="caution">
    <text evidence="1">The sequence shown here is derived from an EMBL/GenBank/DDBJ whole genome shotgun (WGS) entry which is preliminary data.</text>
</comment>
<protein>
    <submittedName>
        <fullName evidence="1">Transposon Ty3-G Gag-Pol poly</fullName>
    </submittedName>
</protein>
<name>A0A3M7QPV3_BRAPC</name>
<dbReference type="EMBL" id="REGN01005506">
    <property type="protein sequence ID" value="RNA13104.1"/>
    <property type="molecule type" value="Genomic_DNA"/>
</dbReference>
<dbReference type="InterPro" id="IPR036397">
    <property type="entry name" value="RNaseH_sf"/>
</dbReference>